<evidence type="ECO:0000313" key="1">
    <source>
        <dbReference type="EMBL" id="KPC17036.1"/>
    </source>
</evidence>
<accession>A0ABR5KQR0</accession>
<reference evidence="1 3" key="2">
    <citation type="submission" date="2015-10" db="EMBL/GenBank/DDBJ databases">
        <title>Comparative genomics and high-throughput reverse genetic screens identify a new phytobacterial MAMP and an Arabidopsis receptor required for immune elicitation.</title>
        <authorList>
            <person name="Mott G.A."/>
            <person name="Thakur S."/>
            <person name="Wang P.W."/>
            <person name="Desveaux D."/>
            <person name="Guttman D.S."/>
        </authorList>
    </citation>
    <scope>NUCLEOTIDE SEQUENCE [LARGE SCALE GENOMIC DNA]</scope>
    <source>
        <strain evidence="1 3">107</strain>
    </source>
</reference>
<dbReference type="EMBL" id="LGLK01000057">
    <property type="protein sequence ID" value="KPC17995.1"/>
    <property type="molecule type" value="Genomic_DNA"/>
</dbReference>
<evidence type="ECO:0000313" key="2">
    <source>
        <dbReference type="EMBL" id="KPC17995.1"/>
    </source>
</evidence>
<evidence type="ECO:0000313" key="3">
    <source>
        <dbReference type="Proteomes" id="UP000037943"/>
    </source>
</evidence>
<dbReference type="EMBL" id="LGLK01000057">
    <property type="protein sequence ID" value="KPC17036.1"/>
    <property type="molecule type" value="Genomic_DNA"/>
</dbReference>
<reference evidence="1 3" key="1">
    <citation type="submission" date="2015-07" db="EMBL/GenBank/DDBJ databases">
        <authorList>
            <person name="O'Brien H.E."/>
            <person name="Thakur S."/>
            <person name="Gong Y."/>
            <person name="Wang P.W."/>
            <person name="Guttman D.S."/>
        </authorList>
    </citation>
    <scope>NUCLEOTIDE SEQUENCE [LARGE SCALE GENOMIC DNA]</scope>
    <source>
        <strain evidence="1 3">107</strain>
    </source>
</reference>
<gene>
    <name evidence="1" type="ORF">AC499_0238</name>
    <name evidence="2" type="ORF">AC499_1197</name>
</gene>
<keyword evidence="3" id="KW-1185">Reference proteome</keyword>
<organism evidence="1 3">
    <name type="scientific">Pseudomonas amygdali pv. lachrymans</name>
    <name type="common">Pseudomonas syringae pv. lachrymans</name>
    <dbReference type="NCBI Taxonomy" id="53707"/>
    <lineage>
        <taxon>Bacteria</taxon>
        <taxon>Pseudomonadati</taxon>
        <taxon>Pseudomonadota</taxon>
        <taxon>Gammaproteobacteria</taxon>
        <taxon>Pseudomonadales</taxon>
        <taxon>Pseudomonadaceae</taxon>
        <taxon>Pseudomonas</taxon>
        <taxon>Pseudomonas amygdali</taxon>
    </lineage>
</organism>
<dbReference type="GeneID" id="39474619"/>
<protein>
    <submittedName>
        <fullName evidence="1">Uncharacterized protein</fullName>
    </submittedName>
</protein>
<name>A0ABR5KQR0_PSEAV</name>
<proteinExistence type="predicted"/>
<sequence>MPRTSKYGNMPASPNLVAQVKGDGGRYKVWGIDWLNHRVLIDRAGYEWTDIAKVALSEAEVEQDEDHER</sequence>
<comment type="caution">
    <text evidence="1">The sequence shown here is derived from an EMBL/GenBank/DDBJ whole genome shotgun (WGS) entry which is preliminary data.</text>
</comment>
<dbReference type="Proteomes" id="UP000037943">
    <property type="component" value="Unassembled WGS sequence"/>
</dbReference>
<dbReference type="RefSeq" id="WP_005742169.1">
    <property type="nucleotide sequence ID" value="NZ_LGLK01000057.1"/>
</dbReference>